<dbReference type="STRING" id="351160.RRC294"/>
<dbReference type="Gene3D" id="3.40.30.10">
    <property type="entry name" value="Glutaredoxin"/>
    <property type="match status" value="1"/>
</dbReference>
<evidence type="ECO:0000313" key="2">
    <source>
        <dbReference type="EMBL" id="CAJ38026.1"/>
    </source>
</evidence>
<dbReference type="GeneID" id="5144059"/>
<reference evidence="2 3" key="1">
    <citation type="journal article" date="2006" name="Science">
        <title>Genome of rice cluster I archaea -- the key methane producers in the rice rhizosphere.</title>
        <authorList>
            <person name="Erkel C."/>
            <person name="Kube M."/>
            <person name="Reinhardt R."/>
            <person name="Liesack W."/>
        </authorList>
    </citation>
    <scope>NUCLEOTIDE SEQUENCE [LARGE SCALE GENOMIC DNA]</scope>
    <source>
        <strain evidence="3">DSM 22066 / NBRC 105507 / MRE50</strain>
    </source>
</reference>
<sequence>MVKISMYTLSTCPFCRKTKKYFRDRGIQFDYIDYDTADEKEQERIAADMMKHTDHIAFPFVRIGDTVVIGFNPDRYELLLKSEKSPATAS</sequence>
<dbReference type="CDD" id="cd02976">
    <property type="entry name" value="NrdH"/>
    <property type="match status" value="1"/>
</dbReference>
<dbReference type="InterPro" id="IPR036249">
    <property type="entry name" value="Thioredoxin-like_sf"/>
</dbReference>
<dbReference type="Pfam" id="PF00462">
    <property type="entry name" value="Glutaredoxin"/>
    <property type="match status" value="1"/>
</dbReference>
<feature type="domain" description="Glutaredoxin" evidence="1">
    <location>
        <begin position="4"/>
        <end position="68"/>
    </location>
</feature>
<accession>Q0W0R7</accession>
<dbReference type="EMBL" id="AM114193">
    <property type="protein sequence ID" value="CAJ38026.1"/>
    <property type="molecule type" value="Genomic_DNA"/>
</dbReference>
<organism evidence="2 3">
    <name type="scientific">Methanocella arvoryzae (strain DSM 22066 / NBRC 105507 / MRE50)</name>
    <dbReference type="NCBI Taxonomy" id="351160"/>
    <lineage>
        <taxon>Archaea</taxon>
        <taxon>Methanobacteriati</taxon>
        <taxon>Methanobacteriota</taxon>
        <taxon>Stenosarchaea group</taxon>
        <taxon>Methanomicrobia</taxon>
        <taxon>Methanocellales</taxon>
        <taxon>Methanocellaceae</taxon>
        <taxon>Methanocella</taxon>
    </lineage>
</organism>
<gene>
    <name evidence="2" type="ORF">RRC294</name>
</gene>
<dbReference type="AlphaFoldDB" id="Q0W0R7"/>
<dbReference type="eggNOG" id="arCOG02606">
    <property type="taxonomic scope" value="Archaea"/>
</dbReference>
<keyword evidence="3" id="KW-1185">Reference proteome</keyword>
<protein>
    <submittedName>
        <fullName evidence="2">Glutaredoxin-like protein</fullName>
    </submittedName>
</protein>
<dbReference type="KEGG" id="rci:RRC294"/>
<dbReference type="SUPFAM" id="SSF52833">
    <property type="entry name" value="Thioredoxin-like"/>
    <property type="match status" value="1"/>
</dbReference>
<dbReference type="InterPro" id="IPR002109">
    <property type="entry name" value="Glutaredoxin"/>
</dbReference>
<evidence type="ECO:0000313" key="3">
    <source>
        <dbReference type="Proteomes" id="UP000000663"/>
    </source>
</evidence>
<dbReference type="RefSeq" id="WP_012034569.1">
    <property type="nucleotide sequence ID" value="NC_009464.1"/>
</dbReference>
<dbReference type="OrthoDB" id="73564at2157"/>
<dbReference type="Proteomes" id="UP000000663">
    <property type="component" value="Chromosome"/>
</dbReference>
<proteinExistence type="predicted"/>
<evidence type="ECO:0000259" key="1">
    <source>
        <dbReference type="Pfam" id="PF00462"/>
    </source>
</evidence>
<name>Q0W0R7_METAR</name>
<dbReference type="PROSITE" id="PS51354">
    <property type="entry name" value="GLUTAREDOXIN_2"/>
    <property type="match status" value="1"/>
</dbReference>